<dbReference type="Pfam" id="PF07173">
    <property type="entry name" value="GRDP-like"/>
    <property type="match status" value="2"/>
</dbReference>
<evidence type="ECO:0000313" key="2">
    <source>
        <dbReference type="EMBL" id="CAF4813824.1"/>
    </source>
</evidence>
<protein>
    <recommendedName>
        <fullName evidence="1">F-box domain-containing protein</fullName>
    </recommendedName>
</protein>
<dbReference type="InterPro" id="IPR036047">
    <property type="entry name" value="F-box-like_dom_sf"/>
</dbReference>
<comment type="caution">
    <text evidence="2">The sequence shown here is derived from an EMBL/GenBank/DDBJ whole genome shotgun (WGS) entry which is preliminary data.</text>
</comment>
<dbReference type="SMART" id="SM00256">
    <property type="entry name" value="FBOX"/>
    <property type="match status" value="1"/>
</dbReference>
<feature type="non-terminal residue" evidence="2">
    <location>
        <position position="1"/>
    </location>
</feature>
<dbReference type="EMBL" id="CAJOBS010002420">
    <property type="protein sequence ID" value="CAF4813824.1"/>
    <property type="molecule type" value="Genomic_DNA"/>
</dbReference>
<dbReference type="CDD" id="cd22139">
    <property type="entry name" value="F-box_unchar"/>
    <property type="match status" value="1"/>
</dbReference>
<feature type="domain" description="F-box" evidence="1">
    <location>
        <begin position="148"/>
        <end position="194"/>
    </location>
</feature>
<dbReference type="Gene3D" id="1.20.1280.50">
    <property type="match status" value="1"/>
</dbReference>
<name>A0A821Q4D0_9BILA</name>
<gene>
    <name evidence="2" type="ORF">TOA249_LOCUS24154</name>
</gene>
<evidence type="ECO:0000313" key="3">
    <source>
        <dbReference type="Proteomes" id="UP000663838"/>
    </source>
</evidence>
<dbReference type="AlphaFoldDB" id="A0A821Q4D0"/>
<dbReference type="InterPro" id="IPR009836">
    <property type="entry name" value="GRDP-like"/>
</dbReference>
<dbReference type="PANTHER" id="PTHR34365">
    <property type="entry name" value="ENOLASE (DUF1399)"/>
    <property type="match status" value="1"/>
</dbReference>
<sequence length="594" mass="69439">MKLILCDDGIQSETKISLLIPSSIAWIDGILEQIESNDDLVVTRAGLWLDSLSHLAHRFSDIVLSLTMIHLNNRLSRDLPITNQYKLFLKQLCEPNPTKYYLFKRLFKKKPKKGDASIAPSSARRIDPPHVKWTHSWSTTVISNALAASPFNCIPNEILLSIFQLMSVPDLCNVSLVCRLFKMVADQDDIWKLKCNTSTKLHSKSFKQTYMDWMYEKYLRNAELKRKLADMRSFGRLGCVRCPSPQYPVRPIADHPRESLGGFKQHPNSSKDMTIELSVDIGKTAHQLISMLEKVSKFQDTLFQSAILKQMITRYYRFMQLKAIYLPNVLLVPTLDIEIIWQTYLLRPEIYRADCIRLFRQVVDHSLVTTDIQQFLKKQAFIDTCHFYEERFGEKYCELASNRNARKSTSEDLTNPSQDAYSYWDESLFEFTTNPPKQYENPFSFTEAEVILDGRWLDLCKSFMHDSLEQCPVRGYFRGSREINLENGPMQRLKKSYERFLYMAAKYPLQDSNDFVPPTYAIDIMWHAHMQEPLKYAADCLRLVGYIISHSPWPIIEDKKMKKKRDTTDKIWKEEFQSEISTDHLYNTVEETYD</sequence>
<proteinExistence type="predicted"/>
<accession>A0A821Q4D0</accession>
<dbReference type="PROSITE" id="PS50181">
    <property type="entry name" value="FBOX"/>
    <property type="match status" value="1"/>
</dbReference>
<dbReference type="Proteomes" id="UP000663838">
    <property type="component" value="Unassembled WGS sequence"/>
</dbReference>
<reference evidence="2" key="1">
    <citation type="submission" date="2021-02" db="EMBL/GenBank/DDBJ databases">
        <authorList>
            <person name="Nowell W R."/>
        </authorList>
    </citation>
    <scope>NUCLEOTIDE SEQUENCE</scope>
</reference>
<dbReference type="InterPro" id="IPR001810">
    <property type="entry name" value="F-box_dom"/>
</dbReference>
<organism evidence="2 3">
    <name type="scientific">Rotaria socialis</name>
    <dbReference type="NCBI Taxonomy" id="392032"/>
    <lineage>
        <taxon>Eukaryota</taxon>
        <taxon>Metazoa</taxon>
        <taxon>Spiralia</taxon>
        <taxon>Gnathifera</taxon>
        <taxon>Rotifera</taxon>
        <taxon>Eurotatoria</taxon>
        <taxon>Bdelloidea</taxon>
        <taxon>Philodinida</taxon>
        <taxon>Philodinidae</taxon>
        <taxon>Rotaria</taxon>
    </lineage>
</organism>
<dbReference type="Pfam" id="PF12937">
    <property type="entry name" value="F-box-like"/>
    <property type="match status" value="1"/>
</dbReference>
<dbReference type="PANTHER" id="PTHR34365:SF7">
    <property type="entry name" value="GLYCINE-RICH DOMAIN-CONTAINING PROTEIN 1"/>
    <property type="match status" value="1"/>
</dbReference>
<evidence type="ECO:0000259" key="1">
    <source>
        <dbReference type="PROSITE" id="PS50181"/>
    </source>
</evidence>
<dbReference type="SUPFAM" id="SSF81383">
    <property type="entry name" value="F-box domain"/>
    <property type="match status" value="1"/>
</dbReference>